<evidence type="ECO:0000256" key="1">
    <source>
        <dbReference type="SAM" id="MobiDB-lite"/>
    </source>
</evidence>
<protein>
    <submittedName>
        <fullName evidence="2">Uncharacterized protein</fullName>
    </submittedName>
</protein>
<accession>A0A3L7K765</accession>
<evidence type="ECO:0000313" key="3">
    <source>
        <dbReference type="Proteomes" id="UP000276770"/>
    </source>
</evidence>
<organism evidence="2 3">
    <name type="scientific">Falsibacillus albus</name>
    <dbReference type="NCBI Taxonomy" id="2478915"/>
    <lineage>
        <taxon>Bacteria</taxon>
        <taxon>Bacillati</taxon>
        <taxon>Bacillota</taxon>
        <taxon>Bacilli</taxon>
        <taxon>Bacillales</taxon>
        <taxon>Bacillaceae</taxon>
        <taxon>Falsibacillus</taxon>
    </lineage>
</organism>
<feature type="region of interest" description="Disordered" evidence="1">
    <location>
        <begin position="35"/>
        <end position="54"/>
    </location>
</feature>
<sequence length="112" mass="12658">MKLIGAEGARLLENAHAFSSCGVISWKYIQCPEGSAGQVRPRSEARRLTARPSESEQPFAEINLTQLLKNSNKLYEKSVMKNILKRESINSCRNNSCGLFIVKKFGKPMLRW</sequence>
<proteinExistence type="predicted"/>
<dbReference type="Proteomes" id="UP000276770">
    <property type="component" value="Unassembled WGS sequence"/>
</dbReference>
<keyword evidence="3" id="KW-1185">Reference proteome</keyword>
<comment type="caution">
    <text evidence="2">The sequence shown here is derived from an EMBL/GenBank/DDBJ whole genome shotgun (WGS) entry which is preliminary data.</text>
</comment>
<name>A0A3L7K765_9BACI</name>
<evidence type="ECO:0000313" key="2">
    <source>
        <dbReference type="EMBL" id="RLQ96562.1"/>
    </source>
</evidence>
<dbReference type="AlphaFoldDB" id="A0A3L7K765"/>
<gene>
    <name evidence="2" type="ORF">D9X91_05505</name>
</gene>
<dbReference type="EMBL" id="RCVZ01000003">
    <property type="protein sequence ID" value="RLQ96562.1"/>
    <property type="molecule type" value="Genomic_DNA"/>
</dbReference>
<reference evidence="2 3" key="1">
    <citation type="submission" date="2018-10" db="EMBL/GenBank/DDBJ databases">
        <title>Falsibacillus sp. genome draft.</title>
        <authorList>
            <person name="Shi S."/>
        </authorList>
    </citation>
    <scope>NUCLEOTIDE SEQUENCE [LARGE SCALE GENOMIC DNA]</scope>
    <source>
        <strain evidence="2 3">GY 10110</strain>
    </source>
</reference>